<name>A0A1R3KE43_9ROSI</name>
<keyword evidence="4" id="KW-1185">Reference proteome</keyword>
<feature type="compositionally biased region" description="Polar residues" evidence="1">
    <location>
        <begin position="44"/>
        <end position="66"/>
    </location>
</feature>
<dbReference type="OrthoDB" id="10435532at2759"/>
<reference evidence="4" key="1">
    <citation type="submission" date="2013-09" db="EMBL/GenBank/DDBJ databases">
        <title>Corchorus olitorius genome sequencing.</title>
        <authorList>
            <person name="Alam M."/>
            <person name="Haque M.S."/>
            <person name="Islam M.S."/>
            <person name="Emdad E.M."/>
            <person name="Islam M.M."/>
            <person name="Ahmed B."/>
            <person name="Halim A."/>
            <person name="Hossen Q.M.M."/>
            <person name="Hossain M.Z."/>
            <person name="Ahmed R."/>
            <person name="Khan M.M."/>
            <person name="Islam R."/>
            <person name="Rashid M.M."/>
            <person name="Khan S.A."/>
            <person name="Rahman M.S."/>
            <person name="Alam M."/>
            <person name="Yahiya A.S."/>
            <person name="Khan M.S."/>
            <person name="Azam M.S."/>
            <person name="Haque T."/>
            <person name="Lashkar M.Z.H."/>
            <person name="Akhand A.I."/>
            <person name="Morshed G."/>
            <person name="Roy S."/>
            <person name="Uddin K.S."/>
            <person name="Rabeya T."/>
            <person name="Hossain A.S."/>
            <person name="Chowdhury A."/>
            <person name="Snigdha A.R."/>
            <person name="Mortoza M.S."/>
            <person name="Matin S.A."/>
            <person name="Hoque S.M.E."/>
            <person name="Islam M.K."/>
            <person name="Roy D.K."/>
            <person name="Haider R."/>
            <person name="Moosa M.M."/>
            <person name="Elias S.M."/>
            <person name="Hasan A.M."/>
            <person name="Jahan S."/>
            <person name="Shafiuddin M."/>
            <person name="Mahmood N."/>
            <person name="Shommy N.S."/>
        </authorList>
    </citation>
    <scope>NUCLEOTIDE SEQUENCE [LARGE SCALE GENOMIC DNA]</scope>
    <source>
        <strain evidence="4">cv. O-4</strain>
    </source>
</reference>
<protein>
    <submittedName>
        <fullName evidence="3">Uncharacterized protein</fullName>
    </submittedName>
</protein>
<dbReference type="EMBL" id="AWUE01014046">
    <property type="protein sequence ID" value="OMP05288.1"/>
    <property type="molecule type" value="Genomic_DNA"/>
</dbReference>
<feature type="signal peptide" evidence="2">
    <location>
        <begin position="1"/>
        <end position="19"/>
    </location>
</feature>
<evidence type="ECO:0000313" key="4">
    <source>
        <dbReference type="Proteomes" id="UP000187203"/>
    </source>
</evidence>
<feature type="chain" id="PRO_5011983382" evidence="2">
    <location>
        <begin position="20"/>
        <end position="125"/>
    </location>
</feature>
<proteinExistence type="predicted"/>
<evidence type="ECO:0000256" key="2">
    <source>
        <dbReference type="SAM" id="SignalP"/>
    </source>
</evidence>
<accession>A0A1R3KE43</accession>
<feature type="region of interest" description="Disordered" evidence="1">
    <location>
        <begin position="22"/>
        <end position="66"/>
    </location>
</feature>
<gene>
    <name evidence="3" type="ORF">COLO4_08942</name>
</gene>
<evidence type="ECO:0000256" key="1">
    <source>
        <dbReference type="SAM" id="MobiDB-lite"/>
    </source>
</evidence>
<comment type="caution">
    <text evidence="3">The sequence shown here is derived from an EMBL/GenBank/DDBJ whole genome shotgun (WGS) entry which is preliminary data.</text>
</comment>
<sequence>MNKCNTFFLLLTSPPLSLDFPFDAEDDDVVEEEPLDHHSIRSPPLTQSESQPAPNPQTQVTLGPNLVPTSESCLNRIFKSHPLLLSSTGMKTNLRAYISNNRRRNLPKLLKLPLPMTQIQLHPRK</sequence>
<dbReference type="AlphaFoldDB" id="A0A1R3KE43"/>
<organism evidence="3 4">
    <name type="scientific">Corchorus olitorius</name>
    <dbReference type="NCBI Taxonomy" id="93759"/>
    <lineage>
        <taxon>Eukaryota</taxon>
        <taxon>Viridiplantae</taxon>
        <taxon>Streptophyta</taxon>
        <taxon>Embryophyta</taxon>
        <taxon>Tracheophyta</taxon>
        <taxon>Spermatophyta</taxon>
        <taxon>Magnoliopsida</taxon>
        <taxon>eudicotyledons</taxon>
        <taxon>Gunneridae</taxon>
        <taxon>Pentapetalae</taxon>
        <taxon>rosids</taxon>
        <taxon>malvids</taxon>
        <taxon>Malvales</taxon>
        <taxon>Malvaceae</taxon>
        <taxon>Grewioideae</taxon>
        <taxon>Apeibeae</taxon>
        <taxon>Corchorus</taxon>
    </lineage>
</organism>
<dbReference type="Proteomes" id="UP000187203">
    <property type="component" value="Unassembled WGS sequence"/>
</dbReference>
<evidence type="ECO:0000313" key="3">
    <source>
        <dbReference type="EMBL" id="OMP05288.1"/>
    </source>
</evidence>
<feature type="compositionally biased region" description="Acidic residues" evidence="1">
    <location>
        <begin position="22"/>
        <end position="34"/>
    </location>
</feature>
<keyword evidence="2" id="KW-0732">Signal</keyword>